<feature type="compositionally biased region" description="Low complexity" evidence="1">
    <location>
        <begin position="24"/>
        <end position="44"/>
    </location>
</feature>
<evidence type="ECO:0000256" key="1">
    <source>
        <dbReference type="SAM" id="MobiDB-lite"/>
    </source>
</evidence>
<dbReference type="InterPro" id="IPR007969">
    <property type="entry name" value="DUF732"/>
</dbReference>
<dbReference type="eggNOG" id="ENOG50322D9">
    <property type="taxonomic scope" value="Bacteria"/>
</dbReference>
<comment type="caution">
    <text evidence="4">The sequence shown here is derived from an EMBL/GenBank/DDBJ whole genome shotgun (WGS) entry which is preliminary data.</text>
</comment>
<dbReference type="PROSITE" id="PS51257">
    <property type="entry name" value="PROKAR_LIPOPROTEIN"/>
    <property type="match status" value="1"/>
</dbReference>
<dbReference type="RefSeq" id="WP_035903595.1">
    <property type="nucleotide sequence ID" value="NZ_AVPK01000003.1"/>
</dbReference>
<feature type="compositionally biased region" description="Polar residues" evidence="1">
    <location>
        <begin position="45"/>
        <end position="55"/>
    </location>
</feature>
<evidence type="ECO:0000259" key="3">
    <source>
        <dbReference type="Pfam" id="PF05305"/>
    </source>
</evidence>
<dbReference type="OrthoDB" id="4843820at2"/>
<feature type="region of interest" description="Disordered" evidence="1">
    <location>
        <begin position="24"/>
        <end position="59"/>
    </location>
</feature>
<evidence type="ECO:0000313" key="4">
    <source>
        <dbReference type="EMBL" id="KGN38326.1"/>
    </source>
</evidence>
<gene>
    <name evidence="4" type="ORF">N803_09970</name>
</gene>
<proteinExistence type="predicted"/>
<dbReference type="EMBL" id="AVPK01000003">
    <property type="protein sequence ID" value="KGN38326.1"/>
    <property type="molecule type" value="Genomic_DNA"/>
</dbReference>
<evidence type="ECO:0000256" key="2">
    <source>
        <dbReference type="SAM" id="SignalP"/>
    </source>
</evidence>
<feature type="chain" id="PRO_5039726628" description="DUF732 domain-containing protein" evidence="2">
    <location>
        <begin position="29"/>
        <end position="144"/>
    </location>
</feature>
<evidence type="ECO:0000313" key="5">
    <source>
        <dbReference type="Proteomes" id="UP000030011"/>
    </source>
</evidence>
<dbReference type="Proteomes" id="UP000030011">
    <property type="component" value="Unassembled WGS sequence"/>
</dbReference>
<organism evidence="4 5">
    <name type="scientific">Knoellia subterranea KCTC 19937</name>
    <dbReference type="NCBI Taxonomy" id="1385521"/>
    <lineage>
        <taxon>Bacteria</taxon>
        <taxon>Bacillati</taxon>
        <taxon>Actinomycetota</taxon>
        <taxon>Actinomycetes</taxon>
        <taxon>Micrococcales</taxon>
        <taxon>Intrasporangiaceae</taxon>
        <taxon>Knoellia</taxon>
    </lineage>
</organism>
<reference evidence="4 5" key="1">
    <citation type="submission" date="2013-08" db="EMBL/GenBank/DDBJ databases">
        <title>The genome sequence of Knoellia subterranea.</title>
        <authorList>
            <person name="Zhu W."/>
            <person name="Wang G."/>
        </authorList>
    </citation>
    <scope>NUCLEOTIDE SEQUENCE [LARGE SCALE GENOMIC DNA]</scope>
    <source>
        <strain evidence="4 5">KCTC 19937</strain>
    </source>
</reference>
<keyword evidence="2" id="KW-0732">Signal</keyword>
<dbReference type="AlphaFoldDB" id="A0A0A0JRU3"/>
<name>A0A0A0JRU3_9MICO</name>
<accession>A0A0A0JRU3</accession>
<feature type="domain" description="DUF732" evidence="3">
    <location>
        <begin position="76"/>
        <end position="132"/>
    </location>
</feature>
<dbReference type="Pfam" id="PF05305">
    <property type="entry name" value="DUF732"/>
    <property type="match status" value="1"/>
</dbReference>
<keyword evidence="5" id="KW-1185">Reference proteome</keyword>
<sequence length="144" mass="14451">MTRLRLPATLFAAAALALTMSACGSGSAEGTSTPTTGSSASQPSDANSPAPTNSGIVPENTWAGVVKKAVAPLAEKSDEDVVAAAKKVCSTFEANPDEATAKAILTGNESALGLDHTQSVIFASAAVTHFCTPQTEAWTKASIG</sequence>
<feature type="signal peptide" evidence="2">
    <location>
        <begin position="1"/>
        <end position="28"/>
    </location>
</feature>
<protein>
    <recommendedName>
        <fullName evidence="3">DUF732 domain-containing protein</fullName>
    </recommendedName>
</protein>